<feature type="domain" description="Dynein heavy chain region D6 P-loop" evidence="1">
    <location>
        <begin position="92"/>
        <end position="214"/>
    </location>
</feature>
<dbReference type="InterPro" id="IPR027417">
    <property type="entry name" value="P-loop_NTPase"/>
</dbReference>
<gene>
    <name evidence="4" type="ORF">SCF082_LOCUS4306</name>
</gene>
<comment type="caution">
    <text evidence="4">The sequence shown here is derived from an EMBL/GenBank/DDBJ whole genome shotgun (WGS) entry which is preliminary data.</text>
</comment>
<feature type="domain" description="Dynein heavy chain C-terminal" evidence="3">
    <location>
        <begin position="395"/>
        <end position="694"/>
    </location>
</feature>
<dbReference type="Proteomes" id="UP001642464">
    <property type="component" value="Unassembled WGS sequence"/>
</dbReference>
<feature type="domain" description="Dynein heavy chain AAA lid" evidence="2">
    <location>
        <begin position="247"/>
        <end position="388"/>
    </location>
</feature>
<dbReference type="PANTHER" id="PTHR22878:SF69">
    <property type="entry name" value="DYNEIN HEAVY CHAIN"/>
    <property type="match status" value="1"/>
</dbReference>
<dbReference type="InterPro" id="IPR041228">
    <property type="entry name" value="Dynein_C"/>
</dbReference>
<evidence type="ECO:0000313" key="5">
    <source>
        <dbReference type="Proteomes" id="UP001642464"/>
    </source>
</evidence>
<dbReference type="EMBL" id="CAXAMM010002225">
    <property type="protein sequence ID" value="CAK8995319.1"/>
    <property type="molecule type" value="Genomic_DNA"/>
</dbReference>
<evidence type="ECO:0000313" key="4">
    <source>
        <dbReference type="EMBL" id="CAK8995319.1"/>
    </source>
</evidence>
<keyword evidence="5" id="KW-1185">Reference proteome</keyword>
<accession>A0ABP0I210</accession>
<name>A0ABP0I210_9DINO</name>
<evidence type="ECO:0008006" key="6">
    <source>
        <dbReference type="Google" id="ProtNLM"/>
    </source>
</evidence>
<evidence type="ECO:0000259" key="1">
    <source>
        <dbReference type="Pfam" id="PF03028"/>
    </source>
</evidence>
<protein>
    <recommendedName>
        <fullName evidence="6">Dynein heavy chain</fullName>
    </recommendedName>
</protein>
<dbReference type="Gene3D" id="1.20.1270.280">
    <property type="match status" value="1"/>
</dbReference>
<dbReference type="Pfam" id="PF03028">
    <property type="entry name" value="Dynein_heavy"/>
    <property type="match status" value="1"/>
</dbReference>
<dbReference type="InterPro" id="IPR041658">
    <property type="entry name" value="AAA_lid_11"/>
</dbReference>
<organism evidence="4 5">
    <name type="scientific">Durusdinium trenchii</name>
    <dbReference type="NCBI Taxonomy" id="1381693"/>
    <lineage>
        <taxon>Eukaryota</taxon>
        <taxon>Sar</taxon>
        <taxon>Alveolata</taxon>
        <taxon>Dinophyceae</taxon>
        <taxon>Suessiales</taxon>
        <taxon>Symbiodiniaceae</taxon>
        <taxon>Durusdinium</taxon>
    </lineage>
</organism>
<evidence type="ECO:0000259" key="3">
    <source>
        <dbReference type="Pfam" id="PF18199"/>
    </source>
</evidence>
<dbReference type="InterPro" id="IPR042219">
    <property type="entry name" value="AAA_lid_11_sf"/>
</dbReference>
<evidence type="ECO:0000259" key="2">
    <source>
        <dbReference type="Pfam" id="PF18198"/>
    </source>
</evidence>
<dbReference type="Pfam" id="PF18198">
    <property type="entry name" value="AAA_lid_11"/>
    <property type="match status" value="1"/>
</dbReference>
<dbReference type="InterPro" id="IPR026983">
    <property type="entry name" value="DHC"/>
</dbReference>
<dbReference type="Gene3D" id="1.10.8.720">
    <property type="entry name" value="Region D6 of dynein motor"/>
    <property type="match status" value="1"/>
</dbReference>
<sequence length="697" mass="78197">MEAFKKGGQLTQNIEQDSLGWKRWYSEEKAENADLPRSARDLNQFQRLFLLRVMRQDRIGAALSQFVIDNLGQDFVEQPPFDMESSLEESTSITPFFFVLFPGVDPTPTIEALGRKLGKTEANGQLLNISMGQGQEKIALNALNKMAKEGGWIMLQNIHLMQAWLKDLERALEVIEEFVHDDFRCFLTSEPPGVMQGKLWDLIPEPILQRCIKVADEAPSDLKSNLRRAYSKFSQENIDACLKPREFKATLFALCFFHSLISGRIKFGAQGWSKKYPFNDGDLTICGQVLKNYLNNAENLGTEVPWPDLRYIFGEIMYGGHITDPWDRRVNNTYLAVLVTPELLVGGALAPGFKSPDAAKLEYSHYVKYIEERFPPEVPQMFGLHPNAEIGFLTNQGISIFKTIADITGGGGGGGSADISASTPLITSYLTALPTNLDMIDIRGRLKEEDYTPFIIVSLQEADRVNALLDQIRSSLLELELGISGALNVTEKMEMLSADLQSNKVNALWAEKAYPSLKALSAWFADLVLRHEQVVEWTAQLKLLKSIWISGLFNSMSFLTSNMQVAARSNSLPLDYMTNRCRFYNTRDLAEITGVPPQGVNVHGLFLEGAGWEDGKGEDEGYITESKMKDLHPTMPVCNIFAVHIDEMDWTAMYHCPVFSTSLRGATFIFVANVRMDPDDNEYRWVLAGAAMLTQAD</sequence>
<dbReference type="InterPro" id="IPR004273">
    <property type="entry name" value="Dynein_heavy_D6_P-loop"/>
</dbReference>
<proteinExistence type="predicted"/>
<dbReference type="Gene3D" id="3.10.490.20">
    <property type="match status" value="1"/>
</dbReference>
<dbReference type="Pfam" id="PF18199">
    <property type="entry name" value="Dynein_C"/>
    <property type="match status" value="1"/>
</dbReference>
<dbReference type="PANTHER" id="PTHR22878">
    <property type="entry name" value="DYNEIN HEAVY CHAIN 6, AXONEMAL-LIKE-RELATED"/>
    <property type="match status" value="1"/>
</dbReference>
<dbReference type="InterPro" id="IPR043160">
    <property type="entry name" value="Dynein_C_barrel"/>
</dbReference>
<reference evidence="4 5" key="1">
    <citation type="submission" date="2024-02" db="EMBL/GenBank/DDBJ databases">
        <authorList>
            <person name="Chen Y."/>
            <person name="Shah S."/>
            <person name="Dougan E. K."/>
            <person name="Thang M."/>
            <person name="Chan C."/>
        </authorList>
    </citation>
    <scope>NUCLEOTIDE SEQUENCE [LARGE SCALE GENOMIC DNA]</scope>
</reference>
<dbReference type="Gene3D" id="3.40.50.300">
    <property type="entry name" value="P-loop containing nucleotide triphosphate hydrolases"/>
    <property type="match status" value="1"/>
</dbReference>